<comment type="similarity">
    <text evidence="1 6">Belongs to the sigma-70 factor family. ECF subfamily.</text>
</comment>
<dbReference type="SUPFAM" id="SSF88659">
    <property type="entry name" value="Sigma3 and sigma4 domains of RNA polymerase sigma factors"/>
    <property type="match status" value="1"/>
</dbReference>
<reference evidence="9 10" key="1">
    <citation type="submission" date="2018-08" db="EMBL/GenBank/DDBJ databases">
        <title>Pseudooceanicola sediminis CY03 in the family Rhodobacteracea.</title>
        <authorList>
            <person name="Zhang Y.-J."/>
        </authorList>
    </citation>
    <scope>NUCLEOTIDE SEQUENCE [LARGE SCALE GENOMIC DNA]</scope>
    <source>
        <strain evidence="9 10">CY03</strain>
    </source>
</reference>
<dbReference type="CDD" id="cd06171">
    <property type="entry name" value="Sigma70_r4"/>
    <property type="match status" value="1"/>
</dbReference>
<dbReference type="OrthoDB" id="9803470at2"/>
<dbReference type="Proteomes" id="UP000265848">
    <property type="component" value="Unassembled WGS sequence"/>
</dbReference>
<comment type="caution">
    <text evidence="9">The sequence shown here is derived from an EMBL/GenBank/DDBJ whole genome shotgun (WGS) entry which is preliminary data.</text>
</comment>
<dbReference type="InterPro" id="IPR014284">
    <property type="entry name" value="RNA_pol_sigma-70_dom"/>
</dbReference>
<dbReference type="InterPro" id="IPR039425">
    <property type="entry name" value="RNA_pol_sigma-70-like"/>
</dbReference>
<proteinExistence type="inferred from homology"/>
<evidence type="ECO:0000313" key="10">
    <source>
        <dbReference type="Proteomes" id="UP000265848"/>
    </source>
</evidence>
<dbReference type="GO" id="GO:0003677">
    <property type="term" value="F:DNA binding"/>
    <property type="evidence" value="ECO:0007669"/>
    <property type="project" value="UniProtKB-KW"/>
</dbReference>
<gene>
    <name evidence="9" type="ORF">DL237_15550</name>
</gene>
<keyword evidence="2 6" id="KW-0805">Transcription regulation</keyword>
<sequence>MTHDSQTQSVSLDPDLVVQMIPALRAFARSLTRNRDDADDLVQETLLKAIRYRNKFHQGTNLRAWLFTIMRNTFYTNIRKRTREPTGVEDCVASTVIVQATQDWTVAGNELMAAVDRLPDHFRQALLLVVALGESYEDAARICGCATGTIKSRVSRARALVMADLSPEPPEPEAPP</sequence>
<dbReference type="NCBIfam" id="TIGR02937">
    <property type="entry name" value="sigma70-ECF"/>
    <property type="match status" value="1"/>
</dbReference>
<dbReference type="InterPro" id="IPR013249">
    <property type="entry name" value="RNA_pol_sigma70_r4_t2"/>
</dbReference>
<dbReference type="Pfam" id="PF04542">
    <property type="entry name" value="Sigma70_r2"/>
    <property type="match status" value="1"/>
</dbReference>
<feature type="domain" description="RNA polymerase sigma-70 region 2" evidence="7">
    <location>
        <begin position="17"/>
        <end position="83"/>
    </location>
</feature>
<accession>A0A399IXV8</accession>
<dbReference type="PROSITE" id="PS01063">
    <property type="entry name" value="SIGMA70_ECF"/>
    <property type="match status" value="1"/>
</dbReference>
<dbReference type="PANTHER" id="PTHR43133:SF25">
    <property type="entry name" value="RNA POLYMERASE SIGMA FACTOR RFAY-RELATED"/>
    <property type="match status" value="1"/>
</dbReference>
<dbReference type="EMBL" id="QWJJ01000014">
    <property type="protein sequence ID" value="RII37810.1"/>
    <property type="molecule type" value="Genomic_DNA"/>
</dbReference>
<evidence type="ECO:0000256" key="3">
    <source>
        <dbReference type="ARBA" id="ARBA00023082"/>
    </source>
</evidence>
<evidence type="ECO:0000259" key="7">
    <source>
        <dbReference type="Pfam" id="PF04542"/>
    </source>
</evidence>
<evidence type="ECO:0000313" key="9">
    <source>
        <dbReference type="EMBL" id="RII37810.1"/>
    </source>
</evidence>
<dbReference type="InterPro" id="IPR036388">
    <property type="entry name" value="WH-like_DNA-bd_sf"/>
</dbReference>
<evidence type="ECO:0000256" key="4">
    <source>
        <dbReference type="ARBA" id="ARBA00023125"/>
    </source>
</evidence>
<keyword evidence="4 6" id="KW-0238">DNA-binding</keyword>
<dbReference type="GO" id="GO:0016987">
    <property type="term" value="F:sigma factor activity"/>
    <property type="evidence" value="ECO:0007669"/>
    <property type="project" value="UniProtKB-KW"/>
</dbReference>
<dbReference type="Gene3D" id="1.10.1740.10">
    <property type="match status" value="1"/>
</dbReference>
<dbReference type="PANTHER" id="PTHR43133">
    <property type="entry name" value="RNA POLYMERASE ECF-TYPE SIGMA FACTO"/>
    <property type="match status" value="1"/>
</dbReference>
<protein>
    <recommendedName>
        <fullName evidence="6">RNA polymerase sigma factor</fullName>
    </recommendedName>
</protein>
<dbReference type="InterPro" id="IPR007627">
    <property type="entry name" value="RNA_pol_sigma70_r2"/>
</dbReference>
<dbReference type="AlphaFoldDB" id="A0A399IXV8"/>
<evidence type="ECO:0000256" key="1">
    <source>
        <dbReference type="ARBA" id="ARBA00010641"/>
    </source>
</evidence>
<name>A0A399IXV8_9RHOB</name>
<evidence type="ECO:0000256" key="5">
    <source>
        <dbReference type="ARBA" id="ARBA00023163"/>
    </source>
</evidence>
<organism evidence="9 10">
    <name type="scientific">Pseudooceanicola sediminis</name>
    <dbReference type="NCBI Taxonomy" id="2211117"/>
    <lineage>
        <taxon>Bacteria</taxon>
        <taxon>Pseudomonadati</taxon>
        <taxon>Pseudomonadota</taxon>
        <taxon>Alphaproteobacteria</taxon>
        <taxon>Rhodobacterales</taxon>
        <taxon>Paracoccaceae</taxon>
        <taxon>Pseudooceanicola</taxon>
    </lineage>
</organism>
<feature type="domain" description="RNA polymerase sigma factor 70 region 4 type 2" evidence="8">
    <location>
        <begin position="110"/>
        <end position="159"/>
    </location>
</feature>
<dbReference type="InterPro" id="IPR013324">
    <property type="entry name" value="RNA_pol_sigma_r3/r4-like"/>
</dbReference>
<evidence type="ECO:0000256" key="2">
    <source>
        <dbReference type="ARBA" id="ARBA00023015"/>
    </source>
</evidence>
<evidence type="ECO:0000256" key="6">
    <source>
        <dbReference type="RuleBase" id="RU000716"/>
    </source>
</evidence>
<dbReference type="GO" id="GO:0006352">
    <property type="term" value="P:DNA-templated transcription initiation"/>
    <property type="evidence" value="ECO:0007669"/>
    <property type="project" value="InterPro"/>
</dbReference>
<dbReference type="Gene3D" id="1.10.10.10">
    <property type="entry name" value="Winged helix-like DNA-binding domain superfamily/Winged helix DNA-binding domain"/>
    <property type="match status" value="1"/>
</dbReference>
<dbReference type="SUPFAM" id="SSF88946">
    <property type="entry name" value="Sigma2 domain of RNA polymerase sigma factors"/>
    <property type="match status" value="1"/>
</dbReference>
<keyword evidence="3 6" id="KW-0731">Sigma factor</keyword>
<evidence type="ECO:0000259" key="8">
    <source>
        <dbReference type="Pfam" id="PF08281"/>
    </source>
</evidence>
<dbReference type="InterPro" id="IPR013325">
    <property type="entry name" value="RNA_pol_sigma_r2"/>
</dbReference>
<dbReference type="Pfam" id="PF08281">
    <property type="entry name" value="Sigma70_r4_2"/>
    <property type="match status" value="1"/>
</dbReference>
<keyword evidence="10" id="KW-1185">Reference proteome</keyword>
<dbReference type="InterPro" id="IPR000838">
    <property type="entry name" value="RNA_pol_sigma70_ECF_CS"/>
</dbReference>
<keyword evidence="5 6" id="KW-0804">Transcription</keyword>
<dbReference type="RefSeq" id="WP_119400003.1">
    <property type="nucleotide sequence ID" value="NZ_QWJJ01000014.1"/>
</dbReference>